<protein>
    <submittedName>
        <fullName evidence="2">Spore coat protein</fullName>
    </submittedName>
</protein>
<sequence>MQAQAGQSQGQMMQGSQGLQTPPRVISGKDLDYLTDQMSWLHGAIKKFHHYAKECRDPQVRQFIQQACQTHQKQYDLLLKHCQNQAQSANAGMGLQ</sequence>
<organism evidence="2 3">
    <name type="scientific">Alicyclobacillus fastidiosus</name>
    <dbReference type="NCBI Taxonomy" id="392011"/>
    <lineage>
        <taxon>Bacteria</taxon>
        <taxon>Bacillati</taxon>
        <taxon>Bacillota</taxon>
        <taxon>Bacilli</taxon>
        <taxon>Bacillales</taxon>
        <taxon>Alicyclobacillaceae</taxon>
        <taxon>Alicyclobacillus</taxon>
    </lineage>
</organism>
<comment type="caution">
    <text evidence="2">The sequence shown here is derived from an EMBL/GenBank/DDBJ whole genome shotgun (WGS) entry which is preliminary data.</text>
</comment>
<evidence type="ECO:0000256" key="1">
    <source>
        <dbReference type="SAM" id="MobiDB-lite"/>
    </source>
</evidence>
<dbReference type="Gene3D" id="1.20.1260.10">
    <property type="match status" value="1"/>
</dbReference>
<keyword evidence="3" id="KW-1185">Reference proteome</keyword>
<gene>
    <name evidence="2" type="ORF">KKP3000_000525</name>
</gene>
<proteinExistence type="predicted"/>
<keyword evidence="2" id="KW-0167">Capsid protein</keyword>
<keyword evidence="2" id="KW-0946">Virion</keyword>
<dbReference type="InterPro" id="IPR012347">
    <property type="entry name" value="Ferritin-like"/>
</dbReference>
<dbReference type="RefSeq" id="WP_275474116.1">
    <property type="nucleotide sequence ID" value="NZ_CP162940.1"/>
</dbReference>
<name>A0ABV5AHZ1_9BACL</name>
<feature type="compositionally biased region" description="Low complexity" evidence="1">
    <location>
        <begin position="1"/>
        <end position="18"/>
    </location>
</feature>
<accession>A0ABV5AHZ1</accession>
<evidence type="ECO:0000313" key="2">
    <source>
        <dbReference type="EMBL" id="MFB5191746.1"/>
    </source>
</evidence>
<evidence type="ECO:0000313" key="3">
    <source>
        <dbReference type="Proteomes" id="UP001579974"/>
    </source>
</evidence>
<dbReference type="Proteomes" id="UP001579974">
    <property type="component" value="Unassembled WGS sequence"/>
</dbReference>
<reference evidence="2 3" key="1">
    <citation type="journal article" date="2024" name="Int. J. Mol. Sci.">
        <title>Exploration of Alicyclobacillus spp. Genome in Search of Antibiotic Resistance.</title>
        <authorList>
            <person name="Bucka-Kolendo J."/>
            <person name="Kiousi D.E."/>
            <person name="Dekowska A."/>
            <person name="Mikolajczuk-Szczyrba A."/>
            <person name="Karadedos D.M."/>
            <person name="Michael P."/>
            <person name="Galanis A."/>
            <person name="Sokolowska B."/>
        </authorList>
    </citation>
    <scope>NUCLEOTIDE SEQUENCE [LARGE SCALE GENOMIC DNA]</scope>
    <source>
        <strain evidence="2 3">KKP 3000</strain>
    </source>
</reference>
<dbReference type="EMBL" id="JBDXSU010000013">
    <property type="protein sequence ID" value="MFB5191746.1"/>
    <property type="molecule type" value="Genomic_DNA"/>
</dbReference>
<feature type="region of interest" description="Disordered" evidence="1">
    <location>
        <begin position="1"/>
        <end position="25"/>
    </location>
</feature>